<reference evidence="4 5" key="1">
    <citation type="submission" date="2016-10" db="EMBL/GenBank/DDBJ databases">
        <authorList>
            <person name="de Groot N.N."/>
        </authorList>
    </citation>
    <scope>NUCLEOTIDE SEQUENCE [LARGE SCALE GENOMIC DNA]</scope>
    <source>
        <strain evidence="4 5">DSM 44149</strain>
    </source>
</reference>
<gene>
    <name evidence="4" type="ORF">SAMN04489726_3867</name>
</gene>
<keyword evidence="1 2" id="KW-0732">Signal</keyword>
<dbReference type="eggNOG" id="COG0797">
    <property type="taxonomic scope" value="Bacteria"/>
</dbReference>
<dbReference type="SUPFAM" id="SSF50685">
    <property type="entry name" value="Barwin-like endoglucanases"/>
    <property type="match status" value="1"/>
</dbReference>
<dbReference type="PANTHER" id="PTHR31836">
    <property type="match status" value="1"/>
</dbReference>
<dbReference type="InterPro" id="IPR007112">
    <property type="entry name" value="Expansin/allergen_DPBB_dom"/>
</dbReference>
<evidence type="ECO:0000313" key="5">
    <source>
        <dbReference type="Proteomes" id="UP000183376"/>
    </source>
</evidence>
<sequence>MKRSSLFAAALCAILFAGVGNAPAFAAAKSGNATYYNLSGAGACGDHINARTQLLVAVSDSWFGSGDPNNDPICKKKLKVTYGGKSVTVSVKDKCPGCSKAHFDLSEKAFKKLAPLSRGNIDIKWEWK</sequence>
<evidence type="ECO:0000256" key="2">
    <source>
        <dbReference type="SAM" id="SignalP"/>
    </source>
</evidence>
<proteinExistence type="predicted"/>
<evidence type="ECO:0000256" key="1">
    <source>
        <dbReference type="ARBA" id="ARBA00022729"/>
    </source>
</evidence>
<dbReference type="Proteomes" id="UP000183376">
    <property type="component" value="Chromosome I"/>
</dbReference>
<keyword evidence="4" id="KW-0449">Lipoprotein</keyword>
<dbReference type="STRING" id="211114.SAMN04489726_3867"/>
<dbReference type="Pfam" id="PF03330">
    <property type="entry name" value="DPBB_1"/>
    <property type="match status" value="1"/>
</dbReference>
<organism evidence="4 5">
    <name type="scientific">Allokutzneria albata</name>
    <name type="common">Kibdelosporangium albatum</name>
    <dbReference type="NCBI Taxonomy" id="211114"/>
    <lineage>
        <taxon>Bacteria</taxon>
        <taxon>Bacillati</taxon>
        <taxon>Actinomycetota</taxon>
        <taxon>Actinomycetes</taxon>
        <taxon>Pseudonocardiales</taxon>
        <taxon>Pseudonocardiaceae</taxon>
        <taxon>Allokutzneria</taxon>
    </lineage>
</organism>
<protein>
    <submittedName>
        <fullName evidence="4">Rare lipoprotein A (RlpA)-like double-psi beta-barrel</fullName>
    </submittedName>
</protein>
<accession>A0A1G9WY98</accession>
<dbReference type="InterPro" id="IPR009009">
    <property type="entry name" value="RlpA-like_DPBB"/>
</dbReference>
<dbReference type="InterPro" id="IPR048197">
    <property type="entry name" value="Papain_inhib"/>
</dbReference>
<dbReference type="PANTHER" id="PTHR31836:SF28">
    <property type="entry name" value="SRCR DOMAIN-CONTAINING PROTEIN-RELATED"/>
    <property type="match status" value="1"/>
</dbReference>
<dbReference type="GO" id="GO:0004867">
    <property type="term" value="F:serine-type endopeptidase inhibitor activity"/>
    <property type="evidence" value="ECO:0007669"/>
    <property type="project" value="InterPro"/>
</dbReference>
<dbReference type="EMBL" id="LT629701">
    <property type="protein sequence ID" value="SDM89156.1"/>
    <property type="molecule type" value="Genomic_DNA"/>
</dbReference>
<feature type="chain" id="PRO_5009245971" evidence="2">
    <location>
        <begin position="27"/>
        <end position="128"/>
    </location>
</feature>
<dbReference type="CDD" id="cd22273">
    <property type="entry name" value="DPBB_SPI-like"/>
    <property type="match status" value="1"/>
</dbReference>
<name>A0A1G9WY98_ALLAB</name>
<dbReference type="RefSeq" id="WP_063766622.1">
    <property type="nucleotide sequence ID" value="NZ_JOEF01000016.1"/>
</dbReference>
<feature type="domain" description="Expansin-like EG45" evidence="3">
    <location>
        <begin position="9"/>
        <end position="128"/>
    </location>
</feature>
<evidence type="ECO:0000313" key="4">
    <source>
        <dbReference type="EMBL" id="SDM89156.1"/>
    </source>
</evidence>
<dbReference type="PROSITE" id="PS50842">
    <property type="entry name" value="EXPANSIN_EG45"/>
    <property type="match status" value="1"/>
</dbReference>
<dbReference type="InterPro" id="IPR051477">
    <property type="entry name" value="Expansin_CellWall"/>
</dbReference>
<feature type="signal peptide" evidence="2">
    <location>
        <begin position="1"/>
        <end position="26"/>
    </location>
</feature>
<dbReference type="Gene3D" id="2.40.40.10">
    <property type="entry name" value="RlpA-like domain"/>
    <property type="match status" value="1"/>
</dbReference>
<dbReference type="InterPro" id="IPR036908">
    <property type="entry name" value="RlpA-like_sf"/>
</dbReference>
<evidence type="ECO:0000259" key="3">
    <source>
        <dbReference type="PROSITE" id="PS50842"/>
    </source>
</evidence>
<keyword evidence="5" id="KW-1185">Reference proteome</keyword>
<dbReference type="AlphaFoldDB" id="A0A1G9WY98"/>
<dbReference type="GO" id="GO:0004869">
    <property type="term" value="F:cysteine-type endopeptidase inhibitor activity"/>
    <property type="evidence" value="ECO:0007669"/>
    <property type="project" value="InterPro"/>
</dbReference>